<evidence type="ECO:0000256" key="1">
    <source>
        <dbReference type="SAM" id="Coils"/>
    </source>
</evidence>
<dbReference type="RefSeq" id="WP_217702806.1">
    <property type="nucleotide sequence ID" value="NZ_SDKM01000096.1"/>
</dbReference>
<organism evidence="3 4">
    <name type="scientific">Nocardioides guangzhouensis</name>
    <dbReference type="NCBI Taxonomy" id="2497878"/>
    <lineage>
        <taxon>Bacteria</taxon>
        <taxon>Bacillati</taxon>
        <taxon>Actinomycetota</taxon>
        <taxon>Actinomycetes</taxon>
        <taxon>Propionibacteriales</taxon>
        <taxon>Nocardioidaceae</taxon>
        <taxon>Nocardioides</taxon>
    </lineage>
</organism>
<comment type="caution">
    <text evidence="3">The sequence shown here is derived from an EMBL/GenBank/DDBJ whole genome shotgun (WGS) entry which is preliminary data.</text>
</comment>
<dbReference type="AlphaFoldDB" id="A0A4Q4YZH0"/>
<keyword evidence="2" id="KW-0812">Transmembrane</keyword>
<feature type="transmembrane region" description="Helical" evidence="2">
    <location>
        <begin position="41"/>
        <end position="62"/>
    </location>
</feature>
<feature type="transmembrane region" description="Helical" evidence="2">
    <location>
        <begin position="15"/>
        <end position="35"/>
    </location>
</feature>
<dbReference type="EMBL" id="SDKM01000096">
    <property type="protein sequence ID" value="RYP80643.1"/>
    <property type="molecule type" value="Genomic_DNA"/>
</dbReference>
<evidence type="ECO:0000256" key="2">
    <source>
        <dbReference type="SAM" id="Phobius"/>
    </source>
</evidence>
<gene>
    <name evidence="3" type="ORF">EKO23_24510</name>
</gene>
<keyword evidence="2" id="KW-0472">Membrane</keyword>
<protein>
    <submittedName>
        <fullName evidence="3">Uncharacterized protein</fullName>
    </submittedName>
</protein>
<evidence type="ECO:0000313" key="3">
    <source>
        <dbReference type="EMBL" id="RYP80643.1"/>
    </source>
</evidence>
<feature type="non-terminal residue" evidence="3">
    <location>
        <position position="177"/>
    </location>
</feature>
<name>A0A4Q4YZH0_9ACTN</name>
<proteinExistence type="predicted"/>
<feature type="transmembrane region" description="Helical" evidence="2">
    <location>
        <begin position="140"/>
        <end position="159"/>
    </location>
</feature>
<keyword evidence="1" id="KW-0175">Coiled coil</keyword>
<reference evidence="3 4" key="1">
    <citation type="submission" date="2019-01" db="EMBL/GenBank/DDBJ databases">
        <title>Nocardioides guangzhouensis sp. nov., an actinobacterium isolated from soil.</title>
        <authorList>
            <person name="Fu Y."/>
            <person name="Cai Y."/>
            <person name="Lin Z."/>
            <person name="Chen P."/>
        </authorList>
    </citation>
    <scope>NUCLEOTIDE SEQUENCE [LARGE SCALE GENOMIC DNA]</scope>
    <source>
        <strain evidence="3 4">130</strain>
    </source>
</reference>
<evidence type="ECO:0000313" key="4">
    <source>
        <dbReference type="Proteomes" id="UP000295198"/>
    </source>
</evidence>
<keyword evidence="2" id="KW-1133">Transmembrane helix</keyword>
<sequence length="177" mass="18328">MADTADAPERVQIDWIKAIAGALAAVASAVLLSTLGAAGTIIGAAVGSFVVTVASTMFTQGLSTSKRKLARKQKDAADKVGIAQAEVLRAARAADTEAQESHLDHADERLEEAREELDEAIEATSPVSWRDRLSGLSWKHVGLTTLALFVVALVVITAFELVAGESVSAITGGSDSG</sequence>
<dbReference type="Proteomes" id="UP000295198">
    <property type="component" value="Unassembled WGS sequence"/>
</dbReference>
<accession>A0A4Q4YZH0</accession>
<feature type="coiled-coil region" evidence="1">
    <location>
        <begin position="96"/>
        <end position="123"/>
    </location>
</feature>
<keyword evidence="4" id="KW-1185">Reference proteome</keyword>